<keyword evidence="11 17" id="KW-1133">Transmembrane helix</keyword>
<reference evidence="21" key="1">
    <citation type="journal article" date="2019" name="Ticks Tick Borne Dis.">
        <title>Argasid and ixodid systematics: Implications for soft tick evolution and systematics, with a new argasid species list.</title>
        <authorList>
            <person name="Mans B.J."/>
            <person name="Featherston J."/>
            <person name="Kvas M."/>
            <person name="Pillay K.A."/>
            <person name="de Klerk D.G."/>
            <person name="Pienaar R."/>
            <person name="de Castro M.H."/>
            <person name="Schwan T.G."/>
            <person name="Lopez J.E."/>
            <person name="Teel P."/>
            <person name="Perez de Leon A.A."/>
            <person name="Sonenshine D.E."/>
            <person name="Egekwu N.I."/>
            <person name="Bakkes D.K."/>
            <person name="Heyne H."/>
            <person name="Kanduma E.G."/>
            <person name="Nyangiwe N."/>
            <person name="Bouattour A."/>
            <person name="Latif A.A."/>
        </authorList>
    </citation>
    <scope>NUCLEOTIDE SEQUENCE</scope>
</reference>
<accession>A0A1P8AGB8</accession>
<evidence type="ECO:0000256" key="12">
    <source>
        <dbReference type="ARBA" id="ARBA00023027"/>
    </source>
</evidence>
<evidence type="ECO:0000256" key="17">
    <source>
        <dbReference type="RuleBase" id="RU003404"/>
    </source>
</evidence>
<dbReference type="InterPro" id="IPR003945">
    <property type="entry name" value="NU5C-like"/>
</dbReference>
<evidence type="ECO:0000256" key="3">
    <source>
        <dbReference type="ARBA" id="ARBA00012944"/>
    </source>
</evidence>
<keyword evidence="12 17" id="KW-0520">NAD</keyword>
<dbReference type="GO" id="GO:0003954">
    <property type="term" value="F:NADH dehydrogenase activity"/>
    <property type="evidence" value="ECO:0007669"/>
    <property type="project" value="TreeGrafter"/>
</dbReference>
<feature type="transmembrane region" description="Helical" evidence="17">
    <location>
        <begin position="147"/>
        <end position="164"/>
    </location>
</feature>
<feature type="transmembrane region" description="Helical" evidence="17">
    <location>
        <begin position="7"/>
        <end position="32"/>
    </location>
</feature>
<comment type="subcellular location">
    <subcellularLocation>
        <location evidence="2">Mitochondrion inner membrane</location>
        <topology evidence="2">Multi-pass membrane protein</topology>
    </subcellularLocation>
</comment>
<dbReference type="EMBL" id="KR907245">
    <property type="protein sequence ID" value="AMX74142.1"/>
    <property type="molecule type" value="Genomic_DNA"/>
</dbReference>
<dbReference type="Pfam" id="PF06455">
    <property type="entry name" value="NADH5_C"/>
    <property type="match status" value="1"/>
</dbReference>
<dbReference type="InterPro" id="IPR001516">
    <property type="entry name" value="Proton_antipo_N"/>
</dbReference>
<keyword evidence="13 17" id="KW-0830">Ubiquinone</keyword>
<feature type="domain" description="NADH dehydrogenase subunit 5 C-terminal" evidence="20">
    <location>
        <begin position="383"/>
        <end position="553"/>
    </location>
</feature>
<keyword evidence="14 17" id="KW-0496">Mitochondrion</keyword>
<feature type="transmembrane region" description="Helical" evidence="17">
    <location>
        <begin position="237"/>
        <end position="255"/>
    </location>
</feature>
<feature type="transmembrane region" description="Helical" evidence="17">
    <location>
        <begin position="446"/>
        <end position="464"/>
    </location>
</feature>
<evidence type="ECO:0000256" key="9">
    <source>
        <dbReference type="ARBA" id="ARBA00022967"/>
    </source>
</evidence>
<name>A0A1P8AGB8_CARC1</name>
<dbReference type="GO" id="GO:0008137">
    <property type="term" value="F:NADH dehydrogenase (ubiquinone) activity"/>
    <property type="evidence" value="ECO:0007669"/>
    <property type="project" value="UniProtKB-EC"/>
</dbReference>
<dbReference type="PRINTS" id="PR01434">
    <property type="entry name" value="NADHDHGNASE5"/>
</dbReference>
<dbReference type="PANTHER" id="PTHR42829">
    <property type="entry name" value="NADH-UBIQUINONE OXIDOREDUCTASE CHAIN 5"/>
    <property type="match status" value="1"/>
</dbReference>
<geneLocation type="mitochondrion" evidence="21"/>
<evidence type="ECO:0000259" key="18">
    <source>
        <dbReference type="Pfam" id="PF00361"/>
    </source>
</evidence>
<organism evidence="21">
    <name type="scientific">Carios capensis</name>
    <name type="common">Seabird soft tick</name>
    <name type="synonym">Ornithodoros capensis</name>
    <dbReference type="NCBI Taxonomy" id="176285"/>
    <lineage>
        <taxon>Eukaryota</taxon>
        <taxon>Metazoa</taxon>
        <taxon>Ecdysozoa</taxon>
        <taxon>Arthropoda</taxon>
        <taxon>Chelicerata</taxon>
        <taxon>Arachnida</taxon>
        <taxon>Acari</taxon>
        <taxon>Parasitiformes</taxon>
        <taxon>Ixodida</taxon>
        <taxon>Ixodoidea</taxon>
        <taxon>Argasidae</taxon>
        <taxon>Ornithodorinae</taxon>
        <taxon>Alectorobius</taxon>
    </lineage>
</organism>
<dbReference type="Pfam" id="PF00361">
    <property type="entry name" value="Proton_antipo_M"/>
    <property type="match status" value="1"/>
</dbReference>
<feature type="transmembrane region" description="Helical" evidence="17">
    <location>
        <begin position="414"/>
        <end position="434"/>
    </location>
</feature>
<feature type="transmembrane region" description="Helical" evidence="17">
    <location>
        <begin position="107"/>
        <end position="126"/>
    </location>
</feature>
<gene>
    <name evidence="21" type="primary">ND5</name>
</gene>
<evidence type="ECO:0000256" key="7">
    <source>
        <dbReference type="ARBA" id="ARBA00022692"/>
    </source>
</evidence>
<keyword evidence="9" id="KW-1278">Translocase</keyword>
<protein>
    <recommendedName>
        <fullName evidence="4 17">NADH-ubiquinone oxidoreductase chain 5</fullName>
        <ecNumber evidence="3 17">7.1.1.2</ecNumber>
    </recommendedName>
</protein>
<keyword evidence="6" id="KW-0679">Respiratory chain</keyword>
<evidence type="ECO:0000256" key="15">
    <source>
        <dbReference type="ARBA" id="ARBA00023136"/>
    </source>
</evidence>
<dbReference type="Pfam" id="PF00662">
    <property type="entry name" value="Proton_antipo_N"/>
    <property type="match status" value="1"/>
</dbReference>
<comment type="catalytic activity">
    <reaction evidence="16 17">
        <text>a ubiquinone + NADH + 5 H(+)(in) = a ubiquinol + NAD(+) + 4 H(+)(out)</text>
        <dbReference type="Rhea" id="RHEA:29091"/>
        <dbReference type="Rhea" id="RHEA-COMP:9565"/>
        <dbReference type="Rhea" id="RHEA-COMP:9566"/>
        <dbReference type="ChEBI" id="CHEBI:15378"/>
        <dbReference type="ChEBI" id="CHEBI:16389"/>
        <dbReference type="ChEBI" id="CHEBI:17976"/>
        <dbReference type="ChEBI" id="CHEBI:57540"/>
        <dbReference type="ChEBI" id="CHEBI:57945"/>
        <dbReference type="EC" id="7.1.1.2"/>
    </reaction>
</comment>
<evidence type="ECO:0000256" key="2">
    <source>
        <dbReference type="ARBA" id="ARBA00004448"/>
    </source>
</evidence>
<evidence type="ECO:0000259" key="19">
    <source>
        <dbReference type="Pfam" id="PF00662"/>
    </source>
</evidence>
<feature type="domain" description="NADH:quinone oxidoreductase/Mrp antiporter transmembrane" evidence="18">
    <location>
        <begin position="102"/>
        <end position="375"/>
    </location>
</feature>
<feature type="transmembrane region" description="Helical" evidence="17">
    <location>
        <begin position="287"/>
        <end position="308"/>
    </location>
</feature>
<feature type="transmembrane region" description="Helical" evidence="17">
    <location>
        <begin position="329"/>
        <end position="347"/>
    </location>
</feature>
<dbReference type="InterPro" id="IPR010934">
    <property type="entry name" value="NADH_DH_su5_C"/>
</dbReference>
<feature type="transmembrane region" description="Helical" evidence="17">
    <location>
        <begin position="367"/>
        <end position="393"/>
    </location>
</feature>
<evidence type="ECO:0000259" key="20">
    <source>
        <dbReference type="Pfam" id="PF06455"/>
    </source>
</evidence>
<dbReference type="GO" id="GO:0015990">
    <property type="term" value="P:electron transport coupled proton transport"/>
    <property type="evidence" value="ECO:0007669"/>
    <property type="project" value="TreeGrafter"/>
</dbReference>
<evidence type="ECO:0000256" key="11">
    <source>
        <dbReference type="ARBA" id="ARBA00022989"/>
    </source>
</evidence>
<comment type="function">
    <text evidence="1">Core subunit of the mitochondrial membrane respiratory chain NADH dehydrogenase (Complex I) that is believed to belong to the minimal assembly required for catalysis. Complex I functions in the transfer of electrons from NADH to the respiratory chain. The immediate electron acceptor for the enzyme is believed to be ubiquinone.</text>
</comment>
<comment type="function">
    <text evidence="17">Core subunit of the mitochondrial membrane respiratory chain NADH dehydrogenase (Complex I) which catalyzes electron transfer from NADH through the respiratory chain, using ubiquinone as an electron acceptor. Essential for the catalytic activity and assembly of complex I.</text>
</comment>
<keyword evidence="8" id="KW-0999">Mitochondrion inner membrane</keyword>
<evidence type="ECO:0000256" key="6">
    <source>
        <dbReference type="ARBA" id="ARBA00022660"/>
    </source>
</evidence>
<keyword evidence="5 17" id="KW-0813">Transport</keyword>
<dbReference type="EC" id="7.1.1.2" evidence="3 17"/>
<proteinExistence type="inferred from homology"/>
<keyword evidence="15 17" id="KW-0472">Membrane</keyword>
<evidence type="ECO:0000256" key="4">
    <source>
        <dbReference type="ARBA" id="ARBA00021096"/>
    </source>
</evidence>
<dbReference type="GO" id="GO:0005743">
    <property type="term" value="C:mitochondrial inner membrane"/>
    <property type="evidence" value="ECO:0007669"/>
    <property type="project" value="UniProtKB-SubCell"/>
</dbReference>
<feature type="transmembrane region" description="Helical" evidence="17">
    <location>
        <begin position="207"/>
        <end position="225"/>
    </location>
</feature>
<evidence type="ECO:0000256" key="10">
    <source>
        <dbReference type="ARBA" id="ARBA00022982"/>
    </source>
</evidence>
<feature type="transmembrane region" description="Helical" evidence="17">
    <location>
        <begin position="262"/>
        <end position="281"/>
    </location>
</feature>
<evidence type="ECO:0000256" key="13">
    <source>
        <dbReference type="ARBA" id="ARBA00023075"/>
    </source>
</evidence>
<feature type="domain" description="NADH-Ubiquinone oxidoreductase (complex I) chain 5 N-terminal" evidence="19">
    <location>
        <begin position="39"/>
        <end position="84"/>
    </location>
</feature>
<sequence>MFLSWGMILVICSFLMIIMGLYSLISLNIFLLEYYMLVLENFELKFYFFFDWMSLLFVGVVLLISGMVIFYSNDYMKGVKYNIYFLYGVLLFVGSMVIMIFSMNLFMILLGWDGLGLVSYCLVIFYQNYKSDVAGMITILSNRIGDIMILLSLIFLLSFGSLDFYIFSKMYWLCGFMLIIAAMTKSAQIPFSAWLPAAMAAPTPVSSLVHSSTLVTAGVYLLIRLELMMNISDFSRFLLFFSVLTMLMAGMGAMVETDLKKIIALSTLSQLGLMMMILSIGKVDLSFFHLMTHALFKAMLFLCAGFMIHSSIGSQDIRFMGNFYLSNPVIGIAFSLANMSLFGIPFLSGFYSKDLILEYMYMSSENLLLVIMVIVATVCTSIYSLRVMFYSLWKGGLKMVDFNYHWSLWMELPILIMGFFVLIFGSGMSWMLILDFEPIFLNFENKLINFVIVIVGVWLFFIFFEKLGMMNLGVINDFLSKMWFMASFSGVIFSKNLNNCSSLSNFDNGWSEEFGPQGLYKISKILGNFIVWLQFNIFSNMIFFFMFTVILVI</sequence>
<keyword evidence="7 17" id="KW-0812">Transmembrane</keyword>
<feature type="transmembrane region" description="Helical" evidence="17">
    <location>
        <begin position="529"/>
        <end position="552"/>
    </location>
</feature>
<evidence type="ECO:0000256" key="1">
    <source>
        <dbReference type="ARBA" id="ARBA00003257"/>
    </source>
</evidence>
<dbReference type="InterPro" id="IPR001750">
    <property type="entry name" value="ND/Mrp_TM"/>
</dbReference>
<feature type="transmembrane region" description="Helical" evidence="17">
    <location>
        <begin position="83"/>
        <end position="101"/>
    </location>
</feature>
<evidence type="ECO:0000256" key="5">
    <source>
        <dbReference type="ARBA" id="ARBA00022448"/>
    </source>
</evidence>
<keyword evidence="10" id="KW-0249">Electron transport</keyword>
<comment type="similarity">
    <text evidence="17">Belongs to the complex I subunit 5 family.</text>
</comment>
<dbReference type="AlphaFoldDB" id="A0A1P8AGB8"/>
<evidence type="ECO:0000256" key="14">
    <source>
        <dbReference type="ARBA" id="ARBA00023128"/>
    </source>
</evidence>
<evidence type="ECO:0000256" key="16">
    <source>
        <dbReference type="ARBA" id="ARBA00049551"/>
    </source>
</evidence>
<dbReference type="PANTHER" id="PTHR42829:SF2">
    <property type="entry name" value="NADH-UBIQUINONE OXIDOREDUCTASE CHAIN 5"/>
    <property type="match status" value="1"/>
</dbReference>
<dbReference type="GO" id="GO:0042773">
    <property type="term" value="P:ATP synthesis coupled electron transport"/>
    <property type="evidence" value="ECO:0007669"/>
    <property type="project" value="InterPro"/>
</dbReference>
<evidence type="ECO:0000256" key="8">
    <source>
        <dbReference type="ARBA" id="ARBA00022792"/>
    </source>
</evidence>
<feature type="transmembrane region" description="Helical" evidence="17">
    <location>
        <begin position="52"/>
        <end position="71"/>
    </location>
</feature>
<evidence type="ECO:0000313" key="21">
    <source>
        <dbReference type="EMBL" id="AMX74142.1"/>
    </source>
</evidence>